<feature type="compositionally biased region" description="Polar residues" evidence="2">
    <location>
        <begin position="26"/>
        <end position="35"/>
    </location>
</feature>
<dbReference type="InterPro" id="IPR036864">
    <property type="entry name" value="Zn2-C6_fun-type_DNA-bd_sf"/>
</dbReference>
<dbReference type="GO" id="GO:0008270">
    <property type="term" value="F:zinc ion binding"/>
    <property type="evidence" value="ECO:0007669"/>
    <property type="project" value="InterPro"/>
</dbReference>
<evidence type="ECO:0000313" key="5">
    <source>
        <dbReference type="Proteomes" id="UP000297716"/>
    </source>
</evidence>
<feature type="domain" description="Zn(2)-C6 fungal-type" evidence="3">
    <location>
        <begin position="291"/>
        <end position="323"/>
    </location>
</feature>
<comment type="caution">
    <text evidence="4">The sequence shown here is derived from an EMBL/GenBank/DDBJ whole genome shotgun (WGS) entry which is preliminary data.</text>
</comment>
<feature type="compositionally biased region" description="Basic and acidic residues" evidence="2">
    <location>
        <begin position="213"/>
        <end position="232"/>
    </location>
</feature>
<sequence length="768" mass="85142">MASVASASPSRQDFLRANSTEDTDSWQHVETNSSPAGYIPSPASSFNGWGIIGYPNHLGTSPTIMSPLPPPTSHPNQQSTIDITAEDSGNRFLSLLDSQEFVASHEILFSNLLDSTMNTYQFPQDVQGDSMCDMSNFEGMDIQAQPADLDIPIQFQHDNNVAPWAPMNRPDTEFMFFDTEDVSAQMSRTPSYGSAGTNSHRSSPSMPSVKSRNTKDTDPIKKVRGSGRVEKKKSAPLDNFVIVTPTTINQQSGKPNIFECFEMAGGIQRGRKGPLANKAAKSARNIRRMGACFCCRSRKVKCDEERPCKNCKKISAQIPQVVCWQFSDFLPVLFPGFIRGHFKKEVMARFISDNVSKFYSPSSTSTEPWFIELSSGSCFGSTLTIPASLCTPKSAEVLHHWHVSTGVHRLDLHSCPAVPIGIDPKDSGQREALKRRTRLWIHNLVNEPRYAEQVTDSLRSTQLPRQVLTIVQRFAQRSQSAMVKSVLAIYVTHYMLTRQLCLTQNTVDRLLQLQQTQPQKLPFLSPNISAQTTARILSRQIKAVLDEYLLKETESLFAAFGSALKPRSRTEWASCLASFLVLCLLFESIEAATDTFAVSEAEVALRTRRRSTTLDTENKFSGFTVGGRKQALDVCREIDNLPFRQVAYRFHAVYQTHHVREPGIGLPATGTSASGGGGTGNVGPTFNPLVDSKLDVDLEPAGAEMAASLRALLDIDGSWHELDYLTADPILSQAEAHPYPRDITLDYTGRLLARFLLSFTDEKYLFDG</sequence>
<evidence type="ECO:0000256" key="1">
    <source>
        <dbReference type="ARBA" id="ARBA00023242"/>
    </source>
</evidence>
<feature type="compositionally biased region" description="Polar residues" evidence="2">
    <location>
        <begin position="186"/>
        <end position="211"/>
    </location>
</feature>
<accession>A0A4Z0YNX2</accession>
<dbReference type="InterPro" id="IPR001138">
    <property type="entry name" value="Zn2Cys6_DnaBD"/>
</dbReference>
<dbReference type="SUPFAM" id="SSF57701">
    <property type="entry name" value="Zn2/Cys6 DNA-binding domain"/>
    <property type="match status" value="1"/>
</dbReference>
<dbReference type="EMBL" id="SKBN01000042">
    <property type="protein sequence ID" value="TGJ85604.1"/>
    <property type="molecule type" value="Genomic_DNA"/>
</dbReference>
<protein>
    <recommendedName>
        <fullName evidence="3">Zn(2)-C6 fungal-type domain-containing protein</fullName>
    </recommendedName>
</protein>
<gene>
    <name evidence="4" type="ORF">E0Z10_g3173</name>
</gene>
<dbReference type="InterPro" id="IPR052973">
    <property type="entry name" value="Fungal_sec-metab_reg_TF"/>
</dbReference>
<dbReference type="AlphaFoldDB" id="A0A4Z0YNX2"/>
<dbReference type="Gene3D" id="4.10.240.10">
    <property type="entry name" value="Zn(2)-C6 fungal-type DNA-binding domain"/>
    <property type="match status" value="1"/>
</dbReference>
<feature type="compositionally biased region" description="Polar residues" evidence="2">
    <location>
        <begin position="1"/>
        <end position="11"/>
    </location>
</feature>
<reference evidence="4 5" key="1">
    <citation type="submission" date="2019-03" db="EMBL/GenBank/DDBJ databases">
        <title>Draft genome sequence of Xylaria hypoxylon DSM 108379, a ubiquitous saprotrophic-parasitic fungi on hardwood.</title>
        <authorList>
            <person name="Buettner E."/>
            <person name="Leonhardt S."/>
            <person name="Gebauer A.M."/>
            <person name="Liers C."/>
            <person name="Hofrichter M."/>
            <person name="Kellner H."/>
        </authorList>
    </citation>
    <scope>NUCLEOTIDE SEQUENCE [LARGE SCALE GENOMIC DNA]</scope>
    <source>
        <strain evidence="4 5">DSM 108379</strain>
    </source>
</reference>
<dbReference type="OrthoDB" id="4226666at2759"/>
<dbReference type="CDD" id="cd00067">
    <property type="entry name" value="GAL4"/>
    <property type="match status" value="1"/>
</dbReference>
<dbReference type="STRING" id="37992.A0A4Z0YNX2"/>
<feature type="region of interest" description="Disordered" evidence="2">
    <location>
        <begin position="1"/>
        <end position="37"/>
    </location>
</feature>
<organism evidence="4 5">
    <name type="scientific">Xylaria hypoxylon</name>
    <dbReference type="NCBI Taxonomy" id="37992"/>
    <lineage>
        <taxon>Eukaryota</taxon>
        <taxon>Fungi</taxon>
        <taxon>Dikarya</taxon>
        <taxon>Ascomycota</taxon>
        <taxon>Pezizomycotina</taxon>
        <taxon>Sordariomycetes</taxon>
        <taxon>Xylariomycetidae</taxon>
        <taxon>Xylariales</taxon>
        <taxon>Xylariaceae</taxon>
        <taxon>Xylaria</taxon>
    </lineage>
</organism>
<feature type="region of interest" description="Disordered" evidence="2">
    <location>
        <begin position="186"/>
        <end position="232"/>
    </location>
</feature>
<evidence type="ECO:0000313" key="4">
    <source>
        <dbReference type="EMBL" id="TGJ85604.1"/>
    </source>
</evidence>
<dbReference type="GO" id="GO:0000981">
    <property type="term" value="F:DNA-binding transcription factor activity, RNA polymerase II-specific"/>
    <property type="evidence" value="ECO:0007669"/>
    <property type="project" value="InterPro"/>
</dbReference>
<keyword evidence="5" id="KW-1185">Reference proteome</keyword>
<dbReference type="PROSITE" id="PS50048">
    <property type="entry name" value="ZN2_CY6_FUNGAL_2"/>
    <property type="match status" value="1"/>
</dbReference>
<dbReference type="PANTHER" id="PTHR35392">
    <property type="entry name" value="ZN(II)2CYS6 TRANSCRIPTION FACTOR (EUROFUNG)-RELATED-RELATED"/>
    <property type="match status" value="1"/>
</dbReference>
<evidence type="ECO:0000256" key="2">
    <source>
        <dbReference type="SAM" id="MobiDB-lite"/>
    </source>
</evidence>
<name>A0A4Z0YNX2_9PEZI</name>
<dbReference type="PANTHER" id="PTHR35392:SF5">
    <property type="entry name" value="ZN(2)-C6 FUNGAL-TYPE DOMAIN-CONTAINING PROTEIN"/>
    <property type="match status" value="1"/>
</dbReference>
<proteinExistence type="predicted"/>
<dbReference type="Pfam" id="PF00172">
    <property type="entry name" value="Zn_clus"/>
    <property type="match status" value="1"/>
</dbReference>
<dbReference type="Proteomes" id="UP000297716">
    <property type="component" value="Unassembled WGS sequence"/>
</dbReference>
<evidence type="ECO:0000259" key="3">
    <source>
        <dbReference type="PROSITE" id="PS50048"/>
    </source>
</evidence>
<keyword evidence="1" id="KW-0539">Nucleus</keyword>